<reference evidence="2 3" key="1">
    <citation type="journal article" date="2023" name="Plants (Basel)">
        <title>Bridging the Gap: Combining Genomics and Transcriptomics Approaches to Understand Stylosanthes scabra, an Orphan Legume from the Brazilian Caatinga.</title>
        <authorList>
            <person name="Ferreira-Neto J.R.C."/>
            <person name="da Silva M.D."/>
            <person name="Binneck E."/>
            <person name="de Melo N.F."/>
            <person name="da Silva R.H."/>
            <person name="de Melo A.L.T.M."/>
            <person name="Pandolfi V."/>
            <person name="Bustamante F.O."/>
            <person name="Brasileiro-Vidal A.C."/>
            <person name="Benko-Iseppon A.M."/>
        </authorList>
    </citation>
    <scope>NUCLEOTIDE SEQUENCE [LARGE SCALE GENOMIC DNA]</scope>
    <source>
        <tissue evidence="2">Leaves</tissue>
    </source>
</reference>
<evidence type="ECO:0000313" key="2">
    <source>
        <dbReference type="EMBL" id="MED6174981.1"/>
    </source>
</evidence>
<dbReference type="Proteomes" id="UP001341840">
    <property type="component" value="Unassembled WGS sequence"/>
</dbReference>
<dbReference type="EMBL" id="JASCZI010151949">
    <property type="protein sequence ID" value="MED6174981.1"/>
    <property type="molecule type" value="Genomic_DNA"/>
</dbReference>
<keyword evidence="3" id="KW-1185">Reference proteome</keyword>
<name>A0ABU6VP21_9FABA</name>
<protein>
    <recommendedName>
        <fullName evidence="1">PB1-like domain-containing protein</fullName>
    </recommendedName>
</protein>
<dbReference type="InterPro" id="IPR058594">
    <property type="entry name" value="PB1-like_dom_pln"/>
</dbReference>
<gene>
    <name evidence="2" type="ORF">PIB30_074131</name>
</gene>
<comment type="caution">
    <text evidence="2">The sequence shown here is derived from an EMBL/GenBank/DDBJ whole genome shotgun (WGS) entry which is preliminary data.</text>
</comment>
<feature type="domain" description="PB1-like" evidence="1">
    <location>
        <begin position="70"/>
        <end position="135"/>
    </location>
</feature>
<evidence type="ECO:0000313" key="3">
    <source>
        <dbReference type="Proteomes" id="UP001341840"/>
    </source>
</evidence>
<dbReference type="Pfam" id="PF26130">
    <property type="entry name" value="PB1-like"/>
    <property type="match status" value="1"/>
</dbReference>
<accession>A0ABU6VP21</accession>
<sequence length="140" mass="15847">MFEVLTVQVGSANAEGGNDNTIMNGIEVLKISNSVDNLDGEFGVDGRKADSSNRGKWWWLASFFSRVWSHSTICYAAESTYKRDSDMNLVYDGGEEAFFDNVNPEKMNLMVMKDLFKGLGYKEYNYMYWLDEDLGMNGVA</sequence>
<organism evidence="2 3">
    <name type="scientific">Stylosanthes scabra</name>
    <dbReference type="NCBI Taxonomy" id="79078"/>
    <lineage>
        <taxon>Eukaryota</taxon>
        <taxon>Viridiplantae</taxon>
        <taxon>Streptophyta</taxon>
        <taxon>Embryophyta</taxon>
        <taxon>Tracheophyta</taxon>
        <taxon>Spermatophyta</taxon>
        <taxon>Magnoliopsida</taxon>
        <taxon>eudicotyledons</taxon>
        <taxon>Gunneridae</taxon>
        <taxon>Pentapetalae</taxon>
        <taxon>rosids</taxon>
        <taxon>fabids</taxon>
        <taxon>Fabales</taxon>
        <taxon>Fabaceae</taxon>
        <taxon>Papilionoideae</taxon>
        <taxon>50 kb inversion clade</taxon>
        <taxon>dalbergioids sensu lato</taxon>
        <taxon>Dalbergieae</taxon>
        <taxon>Pterocarpus clade</taxon>
        <taxon>Stylosanthes</taxon>
    </lineage>
</organism>
<proteinExistence type="predicted"/>
<evidence type="ECO:0000259" key="1">
    <source>
        <dbReference type="Pfam" id="PF26130"/>
    </source>
</evidence>